<evidence type="ECO:0000256" key="4">
    <source>
        <dbReference type="ARBA" id="ARBA00023315"/>
    </source>
</evidence>
<feature type="binding site" evidence="6">
    <location>
        <begin position="18"/>
        <end position="20"/>
    </location>
    <ligand>
        <name>substrate</name>
    </ligand>
</feature>
<dbReference type="AlphaFoldDB" id="A0A1Y1CQD1"/>
<dbReference type="KEGG" id="mbas:ALGA_4337"/>
<dbReference type="InterPro" id="IPR001451">
    <property type="entry name" value="Hexapep"/>
</dbReference>
<evidence type="ECO:0000256" key="6">
    <source>
        <dbReference type="PIRSR" id="PIRSR620019-2"/>
    </source>
</evidence>
<keyword evidence="4" id="KW-0012">Acyltransferase</keyword>
<dbReference type="PANTHER" id="PTHR43300:SF7">
    <property type="entry name" value="UDP-N-ACETYLBACILLOSAMINE N-ACETYLTRANSFERASE"/>
    <property type="match status" value="1"/>
</dbReference>
<dbReference type="InterPro" id="IPR018357">
    <property type="entry name" value="Hexapep_transf_CS"/>
</dbReference>
<evidence type="ECO:0000313" key="9">
    <source>
        <dbReference type="Proteomes" id="UP000218267"/>
    </source>
</evidence>
<dbReference type="InterPro" id="IPR011004">
    <property type="entry name" value="Trimer_LpxA-like_sf"/>
</dbReference>
<dbReference type="PROSITE" id="PS00101">
    <property type="entry name" value="HEXAPEP_TRANSFERASES"/>
    <property type="match status" value="1"/>
</dbReference>
<dbReference type="NCBIfam" id="TIGR03570">
    <property type="entry name" value="NeuD_NnaD"/>
    <property type="match status" value="1"/>
</dbReference>
<evidence type="ECO:0000259" key="7">
    <source>
        <dbReference type="Pfam" id="PF17836"/>
    </source>
</evidence>
<gene>
    <name evidence="8" type="ORF">ALGA_4337</name>
</gene>
<reference evidence="9" key="2">
    <citation type="journal article" date="2020" name="Antonie Van Leeuwenhoek">
        <title>Labilibaculum antarcticum sp. nov., a novel facultative anaerobic, psychrotorelant bacterium isolated from marine sediment of Antarctica.</title>
        <authorList>
            <person name="Watanabe M."/>
            <person name="Kojima H."/>
            <person name="Fukui M."/>
        </authorList>
    </citation>
    <scope>NUCLEOTIDE SEQUENCE [LARGE SCALE GENOMIC DNA]</scope>
    <source>
        <strain evidence="9">SPP2</strain>
    </source>
</reference>
<protein>
    <submittedName>
        <fullName evidence="8">Acetyltransferase</fullName>
    </submittedName>
</protein>
<dbReference type="Proteomes" id="UP000218267">
    <property type="component" value="Chromosome"/>
</dbReference>
<evidence type="ECO:0000256" key="2">
    <source>
        <dbReference type="ARBA" id="ARBA00022679"/>
    </source>
</evidence>
<keyword evidence="9" id="KW-1185">Reference proteome</keyword>
<dbReference type="Pfam" id="PF17836">
    <property type="entry name" value="PglD_N"/>
    <property type="match status" value="1"/>
</dbReference>
<dbReference type="PANTHER" id="PTHR43300">
    <property type="entry name" value="ACETYLTRANSFERASE"/>
    <property type="match status" value="1"/>
</dbReference>
<keyword evidence="2 8" id="KW-0808">Transferase</keyword>
<dbReference type="EMBL" id="AP018042">
    <property type="protein sequence ID" value="BAX82627.1"/>
    <property type="molecule type" value="Genomic_DNA"/>
</dbReference>
<feature type="site" description="Increases basicity of active site His" evidence="5">
    <location>
        <position position="136"/>
    </location>
</feature>
<dbReference type="InterPro" id="IPR050179">
    <property type="entry name" value="Trans_hexapeptide_repeat"/>
</dbReference>
<comment type="similarity">
    <text evidence="1">Belongs to the transferase hexapeptide repeat family.</text>
</comment>
<proteinExistence type="inferred from homology"/>
<evidence type="ECO:0000256" key="3">
    <source>
        <dbReference type="ARBA" id="ARBA00022737"/>
    </source>
</evidence>
<organism evidence="8 9">
    <name type="scientific">Labilibaculum antarcticum</name>
    <dbReference type="NCBI Taxonomy" id="1717717"/>
    <lineage>
        <taxon>Bacteria</taxon>
        <taxon>Pseudomonadati</taxon>
        <taxon>Bacteroidota</taxon>
        <taxon>Bacteroidia</taxon>
        <taxon>Marinilabiliales</taxon>
        <taxon>Marinifilaceae</taxon>
        <taxon>Labilibaculum</taxon>
    </lineage>
</organism>
<dbReference type="CDD" id="cd03360">
    <property type="entry name" value="LbH_AT_putative"/>
    <property type="match status" value="1"/>
</dbReference>
<feature type="binding site" evidence="6">
    <location>
        <position position="144"/>
    </location>
    <ligand>
        <name>acetyl-CoA</name>
        <dbReference type="ChEBI" id="CHEBI:57288"/>
    </ligand>
</feature>
<name>A0A1Y1CQD1_9BACT</name>
<sequence>MTLGMETKNKQYLLYGGSGHAKVIAECIAASQGIVEGIFDDNPDLKSFGDFPFFGCYQKEKHRFPLVVSIGDNLIRKKIVKNVKYLFGTIIHPSACVSPNVEIGEGSVIFHNSILQVDSRIGKHVILNSGASVDHECVLGDFVHISPQATLCGNVVVGEGTHIGANAVVIPYITIGKWATIGAGAVIIHDVPDFAIVVGNPGKLIKFKEPVCNTSCLKSGKKRQ</sequence>
<evidence type="ECO:0000256" key="5">
    <source>
        <dbReference type="PIRSR" id="PIRSR620019-1"/>
    </source>
</evidence>
<dbReference type="SUPFAM" id="SSF51161">
    <property type="entry name" value="Trimeric LpxA-like enzymes"/>
    <property type="match status" value="1"/>
</dbReference>
<dbReference type="Pfam" id="PF00132">
    <property type="entry name" value="Hexapep"/>
    <property type="match status" value="1"/>
</dbReference>
<accession>A0A1Y1CQD1</accession>
<evidence type="ECO:0000313" key="8">
    <source>
        <dbReference type="EMBL" id="BAX82627.1"/>
    </source>
</evidence>
<feature type="binding site" evidence="6">
    <location>
        <position position="71"/>
    </location>
    <ligand>
        <name>substrate</name>
    </ligand>
</feature>
<dbReference type="InterPro" id="IPR020019">
    <property type="entry name" value="AcTrfase_PglD-like"/>
</dbReference>
<feature type="domain" description="PglD N-terminal" evidence="7">
    <location>
        <begin position="13"/>
        <end position="82"/>
    </location>
</feature>
<dbReference type="Gene3D" id="3.40.50.20">
    <property type="match status" value="1"/>
</dbReference>
<dbReference type="Gene3D" id="2.160.10.10">
    <property type="entry name" value="Hexapeptide repeat proteins"/>
    <property type="match status" value="1"/>
</dbReference>
<evidence type="ECO:0000256" key="1">
    <source>
        <dbReference type="ARBA" id="ARBA00007274"/>
    </source>
</evidence>
<feature type="active site" description="Proton acceptor" evidence="5">
    <location>
        <position position="135"/>
    </location>
</feature>
<reference evidence="8 9" key="1">
    <citation type="journal article" date="2018" name="Mar. Genomics">
        <title>Complete genome sequence of Marinifilaceae bacterium strain SPP2, isolated from the Antarctic marine sediment.</title>
        <authorList>
            <person name="Watanabe M."/>
            <person name="Kojima H."/>
            <person name="Fukui M."/>
        </authorList>
    </citation>
    <scope>NUCLEOTIDE SEQUENCE [LARGE SCALE GENOMIC DNA]</scope>
    <source>
        <strain evidence="8 9">SPP2</strain>
    </source>
</reference>
<dbReference type="GO" id="GO:0016746">
    <property type="term" value="F:acyltransferase activity"/>
    <property type="evidence" value="ECO:0007669"/>
    <property type="project" value="UniProtKB-KW"/>
</dbReference>
<dbReference type="InterPro" id="IPR041561">
    <property type="entry name" value="PglD_N"/>
</dbReference>
<keyword evidence="3" id="KW-0677">Repeat</keyword>